<dbReference type="EMBL" id="ALNZ01000018">
    <property type="protein sequence ID" value="EKV57634.1"/>
    <property type="molecule type" value="Genomic_DNA"/>
</dbReference>
<evidence type="ECO:0000313" key="2">
    <source>
        <dbReference type="Proteomes" id="UP000011663"/>
    </source>
</evidence>
<organism evidence="1 2">
    <name type="scientific">Brachyspira hampsonii 30446</name>
    <dbReference type="NCBI Taxonomy" id="1289135"/>
    <lineage>
        <taxon>Bacteria</taxon>
        <taxon>Pseudomonadati</taxon>
        <taxon>Spirochaetota</taxon>
        <taxon>Spirochaetia</taxon>
        <taxon>Brachyspirales</taxon>
        <taxon>Brachyspiraceae</taxon>
        <taxon>Brachyspira</taxon>
    </lineage>
</organism>
<reference evidence="1 2" key="1">
    <citation type="submission" date="2012-07" db="EMBL/GenBank/DDBJ databases">
        <title>Genome sequence of Brachyspira sp. 30446, isolated from a pig with mucohaemorrhagic colitis.</title>
        <authorList>
            <person name="Rubin J.E."/>
            <person name="Fernando C."/>
            <person name="Harding J.C.S."/>
            <person name="Hill J.E."/>
        </authorList>
    </citation>
    <scope>NUCLEOTIDE SEQUENCE [LARGE SCALE GENOMIC DNA]</scope>
    <source>
        <strain evidence="1 2">30446</strain>
    </source>
</reference>
<name>A0A2U4FDN2_9SPIR</name>
<dbReference type="InterPro" id="IPR036737">
    <property type="entry name" value="OmpA-like_sf"/>
</dbReference>
<dbReference type="Proteomes" id="UP000011663">
    <property type="component" value="Unassembled WGS sequence"/>
</dbReference>
<accession>A0A2U4FDN2</accession>
<dbReference type="RefSeq" id="WP_008722859.1">
    <property type="nucleotide sequence ID" value="NZ_JH994110.1"/>
</dbReference>
<sequence length="188" mass="22141">MLKKINILFAALLIAINAYGAIVISTYKKPKEIKHQYEYKMTERGKVLIVPENIMFQFNSGELDLKKYLNTVQYVGNVSKSTNIMMIIIEGHTSTDEYKKTTNRYDRRDILFLYNRKNIDDLSYIRSYNVYLAVTNGILNKFTNYGLHDLLSEYPKIEENRRVEFILIENSNDMNIYTNYINNLTMSK</sequence>
<gene>
    <name evidence="1" type="ORF">A966_04581</name>
</gene>
<protein>
    <submittedName>
        <fullName evidence="1">Uncharacterized protein</fullName>
    </submittedName>
</protein>
<dbReference type="AlphaFoldDB" id="A0A2U4FDN2"/>
<dbReference type="Gene3D" id="3.30.1330.60">
    <property type="entry name" value="OmpA-like domain"/>
    <property type="match status" value="1"/>
</dbReference>
<comment type="caution">
    <text evidence="1">The sequence shown here is derived from an EMBL/GenBank/DDBJ whole genome shotgun (WGS) entry which is preliminary data.</text>
</comment>
<dbReference type="SUPFAM" id="SSF103088">
    <property type="entry name" value="OmpA-like"/>
    <property type="match status" value="1"/>
</dbReference>
<proteinExistence type="predicted"/>
<dbReference type="STRING" id="1289135.A966_04581"/>
<dbReference type="OrthoDB" id="307452at2"/>
<evidence type="ECO:0000313" key="1">
    <source>
        <dbReference type="EMBL" id="EKV57634.1"/>
    </source>
</evidence>
<dbReference type="GeneID" id="66487364"/>